<dbReference type="Proteomes" id="UP000614741">
    <property type="component" value="Unassembled WGS sequence"/>
</dbReference>
<gene>
    <name evidence="1" type="ORF">Cph01nite_19460</name>
</gene>
<proteinExistence type="predicted"/>
<dbReference type="EMBL" id="BONP01000009">
    <property type="protein sequence ID" value="GIG40184.1"/>
    <property type="molecule type" value="Genomic_DNA"/>
</dbReference>
<protein>
    <submittedName>
        <fullName evidence="1">Uncharacterized protein</fullName>
    </submittedName>
</protein>
<evidence type="ECO:0000313" key="1">
    <source>
        <dbReference type="EMBL" id="GIG40184.1"/>
    </source>
</evidence>
<evidence type="ECO:0000313" key="2">
    <source>
        <dbReference type="Proteomes" id="UP000614741"/>
    </source>
</evidence>
<organism evidence="1 2">
    <name type="scientific">Cellulomonas phragmiteti</name>
    <dbReference type="NCBI Taxonomy" id="478780"/>
    <lineage>
        <taxon>Bacteria</taxon>
        <taxon>Bacillati</taxon>
        <taxon>Actinomycetota</taxon>
        <taxon>Actinomycetes</taxon>
        <taxon>Micrococcales</taxon>
        <taxon>Cellulomonadaceae</taxon>
        <taxon>Cellulomonas</taxon>
    </lineage>
</organism>
<dbReference type="RefSeq" id="WP_203673681.1">
    <property type="nucleotide sequence ID" value="NZ_BONP01000009.1"/>
</dbReference>
<name>A0ABQ4DLF9_9CELL</name>
<keyword evidence="2" id="KW-1185">Reference proteome</keyword>
<comment type="caution">
    <text evidence="1">The sequence shown here is derived from an EMBL/GenBank/DDBJ whole genome shotgun (WGS) entry which is preliminary data.</text>
</comment>
<accession>A0ABQ4DLF9</accession>
<sequence>MTTTTNPNAVEPPREDERVVAFTGRRRARHLARLLETRDMLARLYTERYCHDLDDAGQAFIQMTHVEEEIALLYPDVHGHLFPTWVSEIPDAVHEPGQFNPRCGICRAGHRSRTAA</sequence>
<reference evidence="1 2" key="1">
    <citation type="submission" date="2021-01" db="EMBL/GenBank/DDBJ databases">
        <title>Whole genome shotgun sequence of Cellulomonas phragmiteti NBRC 110785.</title>
        <authorList>
            <person name="Komaki H."/>
            <person name="Tamura T."/>
        </authorList>
    </citation>
    <scope>NUCLEOTIDE SEQUENCE [LARGE SCALE GENOMIC DNA]</scope>
    <source>
        <strain evidence="1 2">NBRC 110785</strain>
    </source>
</reference>